<keyword evidence="1" id="KW-0732">Signal</keyword>
<dbReference type="RefSeq" id="WP_169457261.1">
    <property type="nucleotide sequence ID" value="NZ_CP051774.1"/>
</dbReference>
<dbReference type="SUPFAM" id="SSF69304">
    <property type="entry name" value="Tricorn protease N-terminal domain"/>
    <property type="match status" value="1"/>
</dbReference>
<feature type="chain" id="PRO_5032322359" description="ELWxxDGT repeat protein" evidence="1">
    <location>
        <begin position="21"/>
        <end position="902"/>
    </location>
</feature>
<dbReference type="InterPro" id="IPR030916">
    <property type="entry name" value="ELWxxDGT_rpt"/>
</dbReference>
<dbReference type="EMBL" id="CP051774">
    <property type="protein sequence ID" value="QJE98774.1"/>
    <property type="molecule type" value="Genomic_DNA"/>
</dbReference>
<protein>
    <recommendedName>
        <fullName evidence="4">ELWxxDGT repeat protein</fullName>
    </recommendedName>
</protein>
<evidence type="ECO:0000313" key="2">
    <source>
        <dbReference type="EMBL" id="QJE98774.1"/>
    </source>
</evidence>
<proteinExistence type="predicted"/>
<dbReference type="KEGG" id="luo:HHL09_24335"/>
<dbReference type="SUPFAM" id="SSF82171">
    <property type="entry name" value="DPP6 N-terminal domain-like"/>
    <property type="match status" value="1"/>
</dbReference>
<keyword evidence="3" id="KW-1185">Reference proteome</keyword>
<dbReference type="NCBIfam" id="TIGR04534">
    <property type="entry name" value="ELWxxDGT_rpt"/>
    <property type="match status" value="2"/>
</dbReference>
<dbReference type="AlphaFoldDB" id="A0A858RQG5"/>
<name>A0A858RQG5_9BACT</name>
<gene>
    <name evidence="2" type="ORF">HHL09_24335</name>
</gene>
<dbReference type="Proteomes" id="UP000501812">
    <property type="component" value="Chromosome"/>
</dbReference>
<reference evidence="2 3" key="1">
    <citation type="submission" date="2020-04" db="EMBL/GenBank/DDBJ databases">
        <title>Luteolibacter sp. G-1-1-1 isolated from soil.</title>
        <authorList>
            <person name="Dahal R.H."/>
        </authorList>
    </citation>
    <scope>NUCLEOTIDE SEQUENCE [LARGE SCALE GENOMIC DNA]</scope>
    <source>
        <strain evidence="2 3">G-1-1-1</strain>
    </source>
</reference>
<feature type="signal peptide" evidence="1">
    <location>
        <begin position="1"/>
        <end position="20"/>
    </location>
</feature>
<organism evidence="2 3">
    <name type="scientific">Luteolibacter luteus</name>
    <dbReference type="NCBI Taxonomy" id="2728835"/>
    <lineage>
        <taxon>Bacteria</taxon>
        <taxon>Pseudomonadati</taxon>
        <taxon>Verrucomicrobiota</taxon>
        <taxon>Verrucomicrobiia</taxon>
        <taxon>Verrucomicrobiales</taxon>
        <taxon>Verrucomicrobiaceae</taxon>
        <taxon>Luteolibacter</taxon>
    </lineage>
</organism>
<evidence type="ECO:0000313" key="3">
    <source>
        <dbReference type="Proteomes" id="UP000501812"/>
    </source>
</evidence>
<accession>A0A858RQG5</accession>
<evidence type="ECO:0008006" key="4">
    <source>
        <dbReference type="Google" id="ProtNLM"/>
    </source>
</evidence>
<sequence length="902" mass="95172">MHFRALLLAALSGLSSLSFGENTPRLVRDVNLMPMKGGDIWNPFSHSPQKMVRVGDVIYFAASDIVHGRELWKTDGTEAGTVVVTDLRPGYWSSSPGNLTAFGDRLFFSADHDGLNGDSFWTSDGTPEGTVILEGFAGGAAAGDLSLFEGSGGKLFFRKLAVGSGGSAGFFAWDGTAAGPVELNGPPSARPFQSYDGKKLSFVPGTLMFASGPDLWQSDGTVAGTVKVASLPGGQGSLELLEIAGDTLFLSRLPTGGVVREFWKHVRGSNQLENVQAGGAGGLTFDRSVSPVTCVADGKLFVVARQGTSPRKLWVSDGAAGGMRPVEDVRGMGYGNPEQLTAVGSQVYFVGADGTGGREVWKADGTTASASQVTDLWTAEAGEPTELVALDGLLCFGMREAENLVSLWKTDGTTGGTTRLKLTWSDGPVPPRSFMHLNSQLIFVGSAEEGSQELWTTDGSVEGTGIIKDVTPGNLSGLPSLGSGSFLAIGTTLYFGASDGLHVPDLWKSTGTQAGTRLASPTSGRGAYSPPDALTQVGKTIYFTTSSVSSSGWGQMLWKANQRSGRATKVREQFIKGDITSGVRSMLPLKKKLLMVVSGFDGEAKLWTTNGMPGGTRQMKKPDLELAWPYSLVPMGDRAYFAAASAESGYGLWQMNRTGGKPSLLKEMPGFSLEALTAMGNTLFFIAKDPSSGDARLWKSDGSAGGTVPVTPAGFWLHGGYTLDLLIPCGDKLYFMADDGAHGSELWVSDGSAEATRMVKDIHPADGPAPRKMAEDFFAAGNILYFTADDGVHGEEVWRTDGTEAGTSMLADIQPGEAGSEAWGFTTVGSRLYFSAYNNQYGHELWSSDGSQAGTVLVSDLVPGSGSSNPVWPIAVGDRLYFGATTLEHGQELWVIDGADQQ</sequence>
<evidence type="ECO:0000256" key="1">
    <source>
        <dbReference type="SAM" id="SignalP"/>
    </source>
</evidence>